<evidence type="ECO:0000259" key="16">
    <source>
        <dbReference type="SMART" id="SM00458"/>
    </source>
</evidence>
<keyword evidence="5" id="KW-0378">Hydrolase</keyword>
<feature type="region of interest" description="Disordered" evidence="14">
    <location>
        <begin position="1065"/>
        <end position="1120"/>
    </location>
</feature>
<feature type="compositionally biased region" description="Pro residues" evidence="14">
    <location>
        <begin position="437"/>
        <end position="448"/>
    </location>
</feature>
<feature type="compositionally biased region" description="Low complexity" evidence="14">
    <location>
        <begin position="872"/>
        <end position="889"/>
    </location>
</feature>
<evidence type="ECO:0000256" key="10">
    <source>
        <dbReference type="ARBA" id="ARBA00023326"/>
    </source>
</evidence>
<dbReference type="RefSeq" id="XP_008875008.1">
    <property type="nucleotide sequence ID" value="XM_008876786.1"/>
</dbReference>
<feature type="compositionally biased region" description="Low complexity" evidence="14">
    <location>
        <begin position="509"/>
        <end position="518"/>
    </location>
</feature>
<dbReference type="GeneID" id="20087456"/>
<dbReference type="Gene3D" id="3.40.30.10">
    <property type="entry name" value="Glutaredoxin"/>
    <property type="match status" value="1"/>
</dbReference>
<feature type="chain" id="PRO_5001537656" description="glucan endo-1,3-beta-D-glucosidase" evidence="15">
    <location>
        <begin position="18"/>
        <end position="1253"/>
    </location>
</feature>
<evidence type="ECO:0000256" key="2">
    <source>
        <dbReference type="ARBA" id="ARBA00004236"/>
    </source>
</evidence>
<protein>
    <recommendedName>
        <fullName evidence="3">glucan endo-1,3-beta-D-glucosidase</fullName>
        <ecNumber evidence="3">3.2.1.39</ecNumber>
    </recommendedName>
    <alternativeName>
        <fullName evidence="13">Endo-1,3-beta-glucanase btgC</fullName>
    </alternativeName>
    <alternativeName>
        <fullName evidence="12">Laminarinase btgC</fullName>
    </alternativeName>
</protein>
<dbReference type="Pfam" id="PF00652">
    <property type="entry name" value="Ricin_B_lectin"/>
    <property type="match status" value="1"/>
</dbReference>
<organism evidence="17">
    <name type="scientific">Aphanomyces invadans</name>
    <dbReference type="NCBI Taxonomy" id="157072"/>
    <lineage>
        <taxon>Eukaryota</taxon>
        <taxon>Sar</taxon>
        <taxon>Stramenopiles</taxon>
        <taxon>Oomycota</taxon>
        <taxon>Saprolegniomycetes</taxon>
        <taxon>Saprolegniales</taxon>
        <taxon>Verrucalvaceae</taxon>
        <taxon>Aphanomyces</taxon>
    </lineage>
</organism>
<evidence type="ECO:0000256" key="1">
    <source>
        <dbReference type="ARBA" id="ARBA00000382"/>
    </source>
</evidence>
<evidence type="ECO:0000256" key="9">
    <source>
        <dbReference type="ARBA" id="ARBA00023316"/>
    </source>
</evidence>
<feature type="compositionally biased region" description="Low complexity" evidence="14">
    <location>
        <begin position="772"/>
        <end position="844"/>
    </location>
</feature>
<accession>A0A024TRF7</accession>
<evidence type="ECO:0000256" key="7">
    <source>
        <dbReference type="ARBA" id="ARBA00023180"/>
    </source>
</evidence>
<dbReference type="SMART" id="SM00458">
    <property type="entry name" value="RICIN"/>
    <property type="match status" value="1"/>
</dbReference>
<name>A0A024TRF7_9STRA</name>
<feature type="domain" description="Ricin B lectin" evidence="16">
    <location>
        <begin position="585"/>
        <end position="717"/>
    </location>
</feature>
<dbReference type="GO" id="GO:0005886">
    <property type="term" value="C:plasma membrane"/>
    <property type="evidence" value="ECO:0007669"/>
    <property type="project" value="UniProtKB-SubCell"/>
</dbReference>
<dbReference type="Gene3D" id="3.20.20.80">
    <property type="entry name" value="Glycosidases"/>
    <property type="match status" value="1"/>
</dbReference>
<dbReference type="Gene3D" id="2.80.10.50">
    <property type="match status" value="2"/>
</dbReference>
<dbReference type="VEuPathDB" id="FungiDB:H310_10406"/>
<evidence type="ECO:0000256" key="3">
    <source>
        <dbReference type="ARBA" id="ARBA00012780"/>
    </source>
</evidence>
<evidence type="ECO:0000256" key="5">
    <source>
        <dbReference type="ARBA" id="ARBA00022801"/>
    </source>
</evidence>
<dbReference type="EMBL" id="KI913977">
    <property type="protein sequence ID" value="ETV96216.1"/>
    <property type="molecule type" value="Genomic_DNA"/>
</dbReference>
<dbReference type="PANTHER" id="PTHR16631:SF17">
    <property type="entry name" value="GLUCAN ENDO-1,3-BETA-GLUCOSIDASE BTGC"/>
    <property type="match status" value="1"/>
</dbReference>
<dbReference type="PROSITE" id="PS51354">
    <property type="entry name" value="GLUTAREDOXIN_2"/>
    <property type="match status" value="1"/>
</dbReference>
<dbReference type="InterPro" id="IPR035992">
    <property type="entry name" value="Ricin_B-like_lectins"/>
</dbReference>
<evidence type="ECO:0000256" key="4">
    <source>
        <dbReference type="ARBA" id="ARBA00022475"/>
    </source>
</evidence>
<gene>
    <name evidence="17" type="ORF">H310_10406</name>
</gene>
<evidence type="ECO:0000256" key="12">
    <source>
        <dbReference type="ARBA" id="ARBA00042373"/>
    </source>
</evidence>
<comment type="function">
    <text evidence="11">Glucanases play a role in cell expansion during growth, in cell-cell fusion during mating, and in spore release during sporulation. This enzyme may be involved in beta-glucan degradation. Active on laminarin and lichenan.</text>
</comment>
<dbReference type="PROSITE" id="PS50231">
    <property type="entry name" value="RICIN_B_LECTIN"/>
    <property type="match status" value="2"/>
</dbReference>
<keyword evidence="15" id="KW-0732">Signal</keyword>
<dbReference type="InterPro" id="IPR050732">
    <property type="entry name" value="Beta-glucan_modifiers"/>
</dbReference>
<dbReference type="GO" id="GO:0042973">
    <property type="term" value="F:glucan endo-1,3-beta-D-glucosidase activity"/>
    <property type="evidence" value="ECO:0007669"/>
    <property type="project" value="UniProtKB-EC"/>
</dbReference>
<feature type="signal peptide" evidence="15">
    <location>
        <begin position="1"/>
        <end position="17"/>
    </location>
</feature>
<keyword evidence="9" id="KW-0961">Cell wall biogenesis/degradation</keyword>
<feature type="region of interest" description="Disordered" evidence="14">
    <location>
        <begin position="502"/>
        <end position="535"/>
    </location>
</feature>
<dbReference type="InterPro" id="IPR000772">
    <property type="entry name" value="Ricin_B_lectin"/>
</dbReference>
<dbReference type="SUPFAM" id="SSF52833">
    <property type="entry name" value="Thioredoxin-like"/>
    <property type="match status" value="1"/>
</dbReference>
<proteinExistence type="predicted"/>
<comment type="catalytic activity">
    <reaction evidence="1">
        <text>Hydrolysis of (1-&gt;3)-beta-D-glucosidic linkages in (1-&gt;3)-beta-D-glucans.</text>
        <dbReference type="EC" id="3.2.1.39"/>
    </reaction>
</comment>
<evidence type="ECO:0000256" key="8">
    <source>
        <dbReference type="ARBA" id="ARBA00023277"/>
    </source>
</evidence>
<keyword evidence="6" id="KW-0472">Membrane</keyword>
<evidence type="ECO:0000256" key="15">
    <source>
        <dbReference type="SAM" id="SignalP"/>
    </source>
</evidence>
<reference evidence="17" key="1">
    <citation type="submission" date="2013-12" db="EMBL/GenBank/DDBJ databases">
        <title>The Genome Sequence of Aphanomyces invadans NJM9701.</title>
        <authorList>
            <consortium name="The Broad Institute Genomics Platform"/>
            <person name="Russ C."/>
            <person name="Tyler B."/>
            <person name="van West P."/>
            <person name="Dieguez-Uribeondo J."/>
            <person name="Young S.K."/>
            <person name="Zeng Q."/>
            <person name="Gargeya S."/>
            <person name="Fitzgerald M."/>
            <person name="Abouelleil A."/>
            <person name="Alvarado L."/>
            <person name="Chapman S.B."/>
            <person name="Gainer-Dewar J."/>
            <person name="Goldberg J."/>
            <person name="Griggs A."/>
            <person name="Gujja S."/>
            <person name="Hansen M."/>
            <person name="Howarth C."/>
            <person name="Imamovic A."/>
            <person name="Ireland A."/>
            <person name="Larimer J."/>
            <person name="McCowan C."/>
            <person name="Murphy C."/>
            <person name="Pearson M."/>
            <person name="Poon T.W."/>
            <person name="Priest M."/>
            <person name="Roberts A."/>
            <person name="Saif S."/>
            <person name="Shea T."/>
            <person name="Sykes S."/>
            <person name="Wortman J."/>
            <person name="Nusbaum C."/>
            <person name="Birren B."/>
        </authorList>
    </citation>
    <scope>NUCLEOTIDE SEQUENCE [LARGE SCALE GENOMIC DNA]</scope>
    <source>
        <strain evidence="17">NJM9701</strain>
    </source>
</reference>
<feature type="compositionally biased region" description="Low complexity" evidence="14">
    <location>
        <begin position="525"/>
        <end position="535"/>
    </location>
</feature>
<feature type="compositionally biased region" description="Low complexity" evidence="14">
    <location>
        <begin position="934"/>
        <end position="989"/>
    </location>
</feature>
<keyword evidence="4" id="KW-1003">Cell membrane</keyword>
<evidence type="ECO:0000256" key="13">
    <source>
        <dbReference type="ARBA" id="ARBA00043078"/>
    </source>
</evidence>
<dbReference type="GO" id="GO:0071555">
    <property type="term" value="P:cell wall organization"/>
    <property type="evidence" value="ECO:0007669"/>
    <property type="project" value="UniProtKB-KW"/>
</dbReference>
<dbReference type="AlphaFoldDB" id="A0A024TRF7"/>
<feature type="region of interest" description="Disordered" evidence="14">
    <location>
        <begin position="427"/>
        <end position="448"/>
    </location>
</feature>
<comment type="subcellular location">
    <subcellularLocation>
        <location evidence="2">Cell membrane</location>
    </subcellularLocation>
</comment>
<dbReference type="EC" id="3.2.1.39" evidence="3"/>
<keyword evidence="10" id="KW-0624">Polysaccharide degradation</keyword>
<dbReference type="SUPFAM" id="SSF50370">
    <property type="entry name" value="Ricin B-like lectins"/>
    <property type="match status" value="2"/>
</dbReference>
<sequence>MKVALALLGASLATSVALDRKLYGVDYDVRTSEWGGCKQEWEIRADFQAMKQVARNVRVYGTEEPCISRVLKVAAEANVRLWLGLWGNIYADQDAFDKQFVTFKRLVAEGRIRNDNVVGMHVSSEAMFRYYIQDKHDWSDREGTYKLTAYVDKVRTFLRQHGLNFPVSIADVMDAYKYTQALYPAVDVVAANQFSQWENVWAKDGVNTMFERLKNIQISSRATGKQILIAETGWSSNGSFPSIKEATPESSGVYLKDFLLFAEQQNLNFYYFSSFNLKWGDDSAFGLIEKNWGLFDQDRNMLPHVRSVVVGKPHKAVRLWHNGLVIKVDGANTNTEGRVYLDLPTTGLTDSLDREVWFYDEDHKTFRSKSTNQCLDTYVDDAGVSQLHVYWCDSSNANQHWDFHADGTYDIMSVPEVEVVEPTTVAPTTTTTTVAPTDPPTDPPTAPPASVPQFYAECGDCRNCQFFTPYYSLCYANWSPRDCGLMPKSTHRWCGSLPTYVAPPPPATRKPTTTTRRPSAPRPSPSTSTAAPGVYLGPKPVEVRVPVGVLVSLSDKSPGKCIRAATDGLQVVPCSFDDSTKFSIRPFETEEVTIKIVDTDWKITESFGRVVATTNAKLDAVHPDSQTWFYDPLAKTIRNKANSQSCLQLVQDKVHGLVEGRLCDADNAFQAWSYNDLTGQIYFMEKMGLCLATDGPNQPLHVQFCDITIRNQKWIFELVHHGAGDKKPAPPPCQYTNPSTLPPCTTKRPVPPPCEYTNPTTTQAPARPPTEAPVTPTTTAAPITTTTPAPATTTTAAPTTTTPTPTTTTPTPTTTTPTPTTTTPTPTTTVAPTDAPTTVAPVVPDLLTEETDAPQTTRARRPLPSPCDKNEMANTTVAPTTTMEVPTTTDHSGESTVTKTKRVVISHNKPKTTQAPVPSEELQVTDVPAPPTDAPTTAAPATDAPTTAAPATDAPTTAAPATDAPTTAAPATDAPTTAAPATDAPTTTAPVNSNTLDLATCIKYKVVVGDSSWGILNKACSGYSGACKKDALPTIVNSQNKRCSSLLTVGEEVSVCCGSVPITAPTDAPTTPAPTDAPSTPAPTDAPSTAAPTDAPSTAAPTDAPSTAAPTDAPTTTVVDSQVTDVPAPTDASTTAVPAGPAPVPNEPVAFINYFVEQHACVGFGATWCAACEWTKETVADVGGKLTFMELDTKVAGEGPAGDAISAALTTLTGSNSYPSIWIGGKYIGSSDKIADLDAADKLTDLLKAAGCL</sequence>
<evidence type="ECO:0000256" key="11">
    <source>
        <dbReference type="ARBA" id="ARBA00037649"/>
    </source>
</evidence>
<feature type="region of interest" description="Disordered" evidence="14">
    <location>
        <begin position="752"/>
        <end position="989"/>
    </location>
</feature>
<dbReference type="InterPro" id="IPR017853">
    <property type="entry name" value="GH"/>
</dbReference>
<dbReference type="GO" id="GO:0000272">
    <property type="term" value="P:polysaccharide catabolic process"/>
    <property type="evidence" value="ECO:0007669"/>
    <property type="project" value="UniProtKB-KW"/>
</dbReference>
<dbReference type="OrthoDB" id="74483at2759"/>
<evidence type="ECO:0000256" key="6">
    <source>
        <dbReference type="ARBA" id="ARBA00023136"/>
    </source>
</evidence>
<dbReference type="SUPFAM" id="SSF51445">
    <property type="entry name" value="(Trans)glycosidases"/>
    <property type="match status" value="1"/>
</dbReference>
<dbReference type="InterPro" id="IPR036249">
    <property type="entry name" value="Thioredoxin-like_sf"/>
</dbReference>
<feature type="compositionally biased region" description="Low complexity" evidence="14">
    <location>
        <begin position="427"/>
        <end position="436"/>
    </location>
</feature>
<keyword evidence="7" id="KW-0325">Glycoprotein</keyword>
<keyword evidence="8" id="KW-0119">Carbohydrate metabolism</keyword>
<evidence type="ECO:0000313" key="17">
    <source>
        <dbReference type="EMBL" id="ETV96216.1"/>
    </source>
</evidence>
<feature type="compositionally biased region" description="Basic residues" evidence="14">
    <location>
        <begin position="899"/>
        <end position="910"/>
    </location>
</feature>
<evidence type="ECO:0000256" key="14">
    <source>
        <dbReference type="SAM" id="MobiDB-lite"/>
    </source>
</evidence>
<dbReference type="PANTHER" id="PTHR16631">
    <property type="entry name" value="GLUCAN 1,3-BETA-GLUCOSIDASE"/>
    <property type="match status" value="1"/>
</dbReference>